<evidence type="ECO:0000313" key="2">
    <source>
        <dbReference type="EMBL" id="GMH12419.1"/>
    </source>
</evidence>
<name>A0AAD3XPZ2_NEPGR</name>
<protein>
    <submittedName>
        <fullName evidence="2">Uncharacterized protein</fullName>
    </submittedName>
</protein>
<dbReference type="EMBL" id="BSYO01000012">
    <property type="protein sequence ID" value="GMH12419.1"/>
    <property type="molecule type" value="Genomic_DNA"/>
</dbReference>
<evidence type="ECO:0000313" key="3">
    <source>
        <dbReference type="Proteomes" id="UP001279734"/>
    </source>
</evidence>
<proteinExistence type="predicted"/>
<evidence type="ECO:0000256" key="1">
    <source>
        <dbReference type="SAM" id="MobiDB-lite"/>
    </source>
</evidence>
<dbReference type="PANTHER" id="PTHR33828:SF1">
    <property type="entry name" value="OS05G0596200 PROTEIN"/>
    <property type="match status" value="1"/>
</dbReference>
<feature type="region of interest" description="Disordered" evidence="1">
    <location>
        <begin position="144"/>
        <end position="184"/>
    </location>
</feature>
<dbReference type="Proteomes" id="UP001279734">
    <property type="component" value="Unassembled WGS sequence"/>
</dbReference>
<keyword evidence="3" id="KW-1185">Reference proteome</keyword>
<reference evidence="2" key="1">
    <citation type="submission" date="2023-05" db="EMBL/GenBank/DDBJ databases">
        <title>Nepenthes gracilis genome sequencing.</title>
        <authorList>
            <person name="Fukushima K."/>
        </authorList>
    </citation>
    <scope>NUCLEOTIDE SEQUENCE</scope>
    <source>
        <strain evidence="2">SING2019-196</strain>
    </source>
</reference>
<feature type="compositionally biased region" description="Polar residues" evidence="1">
    <location>
        <begin position="157"/>
        <end position="175"/>
    </location>
</feature>
<organism evidence="2 3">
    <name type="scientific">Nepenthes gracilis</name>
    <name type="common">Slender pitcher plant</name>
    <dbReference type="NCBI Taxonomy" id="150966"/>
    <lineage>
        <taxon>Eukaryota</taxon>
        <taxon>Viridiplantae</taxon>
        <taxon>Streptophyta</taxon>
        <taxon>Embryophyta</taxon>
        <taxon>Tracheophyta</taxon>
        <taxon>Spermatophyta</taxon>
        <taxon>Magnoliopsida</taxon>
        <taxon>eudicotyledons</taxon>
        <taxon>Gunneridae</taxon>
        <taxon>Pentapetalae</taxon>
        <taxon>Caryophyllales</taxon>
        <taxon>Nepenthaceae</taxon>
        <taxon>Nepenthes</taxon>
    </lineage>
</organism>
<sequence>MSIENKASSVVKVKPSSNQDGPSKGKVYSTSFTKKKIEGSIKQPDADSKNKFVSKSIKSEENAYTIASSTKTATKTVKTTVRRERKVYSLPGQKYDPPEEREPLRIFYESLSKQLPSSEMAEFWLMEHGLLSPERARKALEKKQWKQKHIRMGTPVKSPTPTSKLASSVKQQLGSKNGEIKAKKRIINDSDDEYIASSKRRK</sequence>
<dbReference type="AlphaFoldDB" id="A0AAD3XPZ2"/>
<gene>
    <name evidence="2" type="ORF">Nepgr_014260</name>
</gene>
<feature type="compositionally biased region" description="Low complexity" evidence="1">
    <location>
        <begin position="1"/>
        <end position="17"/>
    </location>
</feature>
<dbReference type="PANTHER" id="PTHR33828">
    <property type="entry name" value="OS05G0596200 PROTEIN"/>
    <property type="match status" value="1"/>
</dbReference>
<accession>A0AAD3XPZ2</accession>
<feature type="region of interest" description="Disordered" evidence="1">
    <location>
        <begin position="1"/>
        <end position="30"/>
    </location>
</feature>
<comment type="caution">
    <text evidence="2">The sequence shown here is derived from an EMBL/GenBank/DDBJ whole genome shotgun (WGS) entry which is preliminary data.</text>
</comment>